<evidence type="ECO:0000313" key="2">
    <source>
        <dbReference type="EMBL" id="KAJ1111241.1"/>
    </source>
</evidence>
<keyword evidence="3" id="KW-1185">Reference proteome</keyword>
<feature type="compositionally biased region" description="Basic and acidic residues" evidence="1">
    <location>
        <begin position="48"/>
        <end position="75"/>
    </location>
</feature>
<gene>
    <name evidence="2" type="ORF">NDU88_008577</name>
</gene>
<comment type="caution">
    <text evidence="2">The sequence shown here is derived from an EMBL/GenBank/DDBJ whole genome shotgun (WGS) entry which is preliminary data.</text>
</comment>
<evidence type="ECO:0000313" key="3">
    <source>
        <dbReference type="Proteomes" id="UP001066276"/>
    </source>
</evidence>
<organism evidence="2 3">
    <name type="scientific">Pleurodeles waltl</name>
    <name type="common">Iberian ribbed newt</name>
    <dbReference type="NCBI Taxonomy" id="8319"/>
    <lineage>
        <taxon>Eukaryota</taxon>
        <taxon>Metazoa</taxon>
        <taxon>Chordata</taxon>
        <taxon>Craniata</taxon>
        <taxon>Vertebrata</taxon>
        <taxon>Euteleostomi</taxon>
        <taxon>Amphibia</taxon>
        <taxon>Batrachia</taxon>
        <taxon>Caudata</taxon>
        <taxon>Salamandroidea</taxon>
        <taxon>Salamandridae</taxon>
        <taxon>Pleurodelinae</taxon>
        <taxon>Pleurodeles</taxon>
    </lineage>
</organism>
<feature type="region of interest" description="Disordered" evidence="1">
    <location>
        <begin position="46"/>
        <end position="92"/>
    </location>
</feature>
<dbReference type="Proteomes" id="UP001066276">
    <property type="component" value="Chromosome 9"/>
</dbReference>
<feature type="region of interest" description="Disordered" evidence="1">
    <location>
        <begin position="102"/>
        <end position="121"/>
    </location>
</feature>
<protein>
    <submittedName>
        <fullName evidence="2">Uncharacterized protein</fullName>
    </submittedName>
</protein>
<evidence type="ECO:0000256" key="1">
    <source>
        <dbReference type="SAM" id="MobiDB-lite"/>
    </source>
</evidence>
<name>A0AAV7N5E4_PLEWA</name>
<feature type="region of interest" description="Disordered" evidence="1">
    <location>
        <begin position="15"/>
        <end position="34"/>
    </location>
</feature>
<accession>A0AAV7N5E4</accession>
<proteinExistence type="predicted"/>
<dbReference type="EMBL" id="JANPWB010000013">
    <property type="protein sequence ID" value="KAJ1111241.1"/>
    <property type="molecule type" value="Genomic_DNA"/>
</dbReference>
<reference evidence="2" key="1">
    <citation type="journal article" date="2022" name="bioRxiv">
        <title>Sequencing and chromosome-scale assembly of the giantPleurodeles waltlgenome.</title>
        <authorList>
            <person name="Brown T."/>
            <person name="Elewa A."/>
            <person name="Iarovenko S."/>
            <person name="Subramanian E."/>
            <person name="Araus A.J."/>
            <person name="Petzold A."/>
            <person name="Susuki M."/>
            <person name="Suzuki K.-i.T."/>
            <person name="Hayashi T."/>
            <person name="Toyoda A."/>
            <person name="Oliveira C."/>
            <person name="Osipova E."/>
            <person name="Leigh N.D."/>
            <person name="Simon A."/>
            <person name="Yun M.H."/>
        </authorList>
    </citation>
    <scope>NUCLEOTIDE SEQUENCE</scope>
    <source>
        <strain evidence="2">20211129_DDA</strain>
        <tissue evidence="2">Liver</tissue>
    </source>
</reference>
<sequence length="121" mass="12810">MKSTTAPPQKLEVVMSKSGNISQRDPGIVDGTQLPKAKRCSHGIVMKGNEENKKDSVTKWKDTSGKTRGEGRLEQQETGSPLLPLTDSDGEDVGVCKRTGEYVGVPGAVGKGDGEEPAEEA</sequence>
<dbReference type="AlphaFoldDB" id="A0AAV7N5E4"/>